<dbReference type="Pfam" id="PF13920">
    <property type="entry name" value="zf-C3HC4_3"/>
    <property type="match status" value="1"/>
</dbReference>
<dbReference type="InterPro" id="IPR013083">
    <property type="entry name" value="Znf_RING/FYVE/PHD"/>
</dbReference>
<dbReference type="InterPro" id="IPR050216">
    <property type="entry name" value="LRR_domain-containing"/>
</dbReference>
<dbReference type="SUPFAM" id="SSF57850">
    <property type="entry name" value="RING/U-box"/>
    <property type="match status" value="1"/>
</dbReference>
<keyword evidence="2" id="KW-0677">Repeat</keyword>
<keyword evidence="1" id="KW-0433">Leucine-rich repeat</keyword>
<name>A0ABN8LAH4_CHISP</name>
<sequence>MGCTVSCMQQMTMSLFCKNSSNSVSDLQGKLERKLYLAKESPEPDFDISDCELRRVPSGIYLCCKVYRKQNLFLQNNKLETLNGGGLLSDLYIIKVLNISSNKFLQIPYDIKYLVNLTELYVQDNFIEFIPDSIESLQNLRIFNLSRNRLKCLTPYLGKLINLRKLIISENNTLKELCPELCFATNIISIEIDAENFIFPPSEVVSLGTEEIMKYLCKKSNTDYIPPIPLDSELPSVQSPSAVMDPFHKPSIKTWEEQEAAIIEQENKYHEVAKQQREKFLSKVLQEQQELDSEIAKVHGNKELERQKLLKAIQEEEKDIEFLVNKFIQSEFLKPEILQQQLAHEQLEHDRLLEIVRQNYDNVKKFEVLKAMEMLIEEDFCIQHSKKHYENSLSLVKQSALMQELEGNDKLEELLLAKDQSRTALVGQLLEDQDVQKALVASLMEKTDARTWSLNEEISLISSHLVRLSAIEQEKKKMEISYNYNALLHQRVQMVNLLDDLLEQQSKRRHQLINTLKEMENEADFKSSDFWLRNYQKLIDSAPRNLLDVGKHLDPAFASQLLEYGVIHCLPFLVKFLFSEGSLLDITHDNLKECGISLSSDRDNILKAIDSYVGAKNQSYQNIDMPDSSIPSAPPKQDIEEQNCTGVVTANEVQDSIYESECVICMDCNCEVVFVPCGHMCCCLICSKNEMDSCPLCRSVIERIIQVRVA</sequence>
<dbReference type="InterPro" id="IPR003591">
    <property type="entry name" value="Leu-rich_rpt_typical-subtyp"/>
</dbReference>
<dbReference type="SMART" id="SM00369">
    <property type="entry name" value="LRR_TYP"/>
    <property type="match status" value="2"/>
</dbReference>
<protein>
    <recommendedName>
        <fullName evidence="6">RING-type domain-containing protein</fullName>
    </recommendedName>
</protein>
<evidence type="ECO:0000313" key="4">
    <source>
        <dbReference type="EMBL" id="CAH2989981.1"/>
    </source>
</evidence>
<dbReference type="Proteomes" id="UP001153292">
    <property type="component" value="Chromosome 5"/>
</dbReference>
<proteinExistence type="predicted"/>
<dbReference type="Pfam" id="PF13855">
    <property type="entry name" value="LRR_8"/>
    <property type="match status" value="1"/>
</dbReference>
<dbReference type="PANTHER" id="PTHR48051:SF47">
    <property type="entry name" value="LEUCINE RICH REPEAT AND STERILE ALPHA MOTIF CONTAINING 1"/>
    <property type="match status" value="1"/>
</dbReference>
<accession>A0ABN8LAH4</accession>
<gene>
    <name evidence="4" type="ORF">CHILSU_LOCUS9268</name>
</gene>
<evidence type="ECO:0000256" key="3">
    <source>
        <dbReference type="SAM" id="Coils"/>
    </source>
</evidence>
<dbReference type="SUPFAM" id="SSF52058">
    <property type="entry name" value="L domain-like"/>
    <property type="match status" value="1"/>
</dbReference>
<dbReference type="InterPro" id="IPR001611">
    <property type="entry name" value="Leu-rich_rpt"/>
</dbReference>
<dbReference type="PANTHER" id="PTHR48051">
    <property type="match status" value="1"/>
</dbReference>
<dbReference type="Gene3D" id="3.30.40.10">
    <property type="entry name" value="Zinc/RING finger domain, C3HC4 (zinc finger)"/>
    <property type="match status" value="1"/>
</dbReference>
<evidence type="ECO:0008006" key="6">
    <source>
        <dbReference type="Google" id="ProtNLM"/>
    </source>
</evidence>
<evidence type="ECO:0000256" key="2">
    <source>
        <dbReference type="ARBA" id="ARBA00022737"/>
    </source>
</evidence>
<feature type="coiled-coil region" evidence="3">
    <location>
        <begin position="299"/>
        <end position="326"/>
    </location>
</feature>
<feature type="coiled-coil region" evidence="3">
    <location>
        <begin position="502"/>
        <end position="529"/>
    </location>
</feature>
<evidence type="ECO:0000256" key="1">
    <source>
        <dbReference type="ARBA" id="ARBA00022614"/>
    </source>
</evidence>
<organism evidence="4 5">
    <name type="scientific">Chilo suppressalis</name>
    <name type="common">Asiatic rice borer moth</name>
    <dbReference type="NCBI Taxonomy" id="168631"/>
    <lineage>
        <taxon>Eukaryota</taxon>
        <taxon>Metazoa</taxon>
        <taxon>Ecdysozoa</taxon>
        <taxon>Arthropoda</taxon>
        <taxon>Hexapoda</taxon>
        <taxon>Insecta</taxon>
        <taxon>Pterygota</taxon>
        <taxon>Neoptera</taxon>
        <taxon>Endopterygota</taxon>
        <taxon>Lepidoptera</taxon>
        <taxon>Glossata</taxon>
        <taxon>Ditrysia</taxon>
        <taxon>Pyraloidea</taxon>
        <taxon>Crambidae</taxon>
        <taxon>Crambinae</taxon>
        <taxon>Chilo</taxon>
    </lineage>
</organism>
<dbReference type="Gene3D" id="3.80.10.10">
    <property type="entry name" value="Ribonuclease Inhibitor"/>
    <property type="match status" value="1"/>
</dbReference>
<keyword evidence="5" id="KW-1185">Reference proteome</keyword>
<evidence type="ECO:0000313" key="5">
    <source>
        <dbReference type="Proteomes" id="UP001153292"/>
    </source>
</evidence>
<dbReference type="EMBL" id="OU963898">
    <property type="protein sequence ID" value="CAH2989981.1"/>
    <property type="molecule type" value="Genomic_DNA"/>
</dbReference>
<reference evidence="4" key="1">
    <citation type="submission" date="2021-12" db="EMBL/GenBank/DDBJ databases">
        <authorList>
            <person name="King R."/>
        </authorList>
    </citation>
    <scope>NUCLEOTIDE SEQUENCE</scope>
</reference>
<dbReference type="InterPro" id="IPR032675">
    <property type="entry name" value="LRR_dom_sf"/>
</dbReference>
<dbReference type="CDD" id="cd16515">
    <property type="entry name" value="RING-HC_LRSAM1"/>
    <property type="match status" value="1"/>
</dbReference>
<keyword evidence="3" id="KW-0175">Coiled coil</keyword>